<comment type="caution">
    <text evidence="1">The sequence shown here is derived from an EMBL/GenBank/DDBJ whole genome shotgun (WGS) entry which is preliminary data.</text>
</comment>
<gene>
    <name evidence="1" type="ORF">CLV40_101184</name>
</gene>
<evidence type="ECO:0008006" key="3">
    <source>
        <dbReference type="Google" id="ProtNLM"/>
    </source>
</evidence>
<protein>
    <recommendedName>
        <fullName evidence="3">Enoyl-CoA hydratase/isomerase-like protein</fullName>
    </recommendedName>
</protein>
<keyword evidence="2" id="KW-1185">Reference proteome</keyword>
<evidence type="ECO:0000313" key="2">
    <source>
        <dbReference type="Proteomes" id="UP000239203"/>
    </source>
</evidence>
<organism evidence="1 2">
    <name type="scientific">Actinokineospora auranticolor</name>
    <dbReference type="NCBI Taxonomy" id="155976"/>
    <lineage>
        <taxon>Bacteria</taxon>
        <taxon>Bacillati</taxon>
        <taxon>Actinomycetota</taxon>
        <taxon>Actinomycetes</taxon>
        <taxon>Pseudonocardiales</taxon>
        <taxon>Pseudonocardiaceae</taxon>
        <taxon>Actinokineospora</taxon>
    </lineage>
</organism>
<name>A0A2S6H0L3_9PSEU</name>
<dbReference type="Gene3D" id="3.90.226.10">
    <property type="entry name" value="2-enoyl-CoA Hydratase, Chain A, domain 1"/>
    <property type="match status" value="1"/>
</dbReference>
<proteinExistence type="predicted"/>
<dbReference type="EMBL" id="PTIX01000001">
    <property type="protein sequence ID" value="PPK70998.1"/>
    <property type="molecule type" value="Genomic_DNA"/>
</dbReference>
<dbReference type="AlphaFoldDB" id="A0A2S6H0L3"/>
<dbReference type="SUPFAM" id="SSF52096">
    <property type="entry name" value="ClpP/crotonase"/>
    <property type="match status" value="1"/>
</dbReference>
<reference evidence="1 2" key="1">
    <citation type="submission" date="2018-02" db="EMBL/GenBank/DDBJ databases">
        <title>Genomic Encyclopedia of Archaeal and Bacterial Type Strains, Phase II (KMG-II): from individual species to whole genera.</title>
        <authorList>
            <person name="Goeker M."/>
        </authorList>
    </citation>
    <scope>NUCLEOTIDE SEQUENCE [LARGE SCALE GENOMIC DNA]</scope>
    <source>
        <strain evidence="1 2">YU 961-1</strain>
    </source>
</reference>
<sequence>MTEVRVDRVGGVAVLTVDAPSLNLYTAELHEDFARALDAVEADPPRAVLVRAEGKVVSGGVDVALFAARGRSRRRGRCSTP</sequence>
<dbReference type="InterPro" id="IPR029045">
    <property type="entry name" value="ClpP/crotonase-like_dom_sf"/>
</dbReference>
<accession>A0A2S6H0L3</accession>
<dbReference type="Proteomes" id="UP000239203">
    <property type="component" value="Unassembled WGS sequence"/>
</dbReference>
<evidence type="ECO:0000313" key="1">
    <source>
        <dbReference type="EMBL" id="PPK70998.1"/>
    </source>
</evidence>